<keyword evidence="7" id="KW-0654">Proteoglycan</keyword>
<reference evidence="15" key="1">
    <citation type="submission" date="2023-07" db="EMBL/GenBank/DDBJ databases">
        <title>draft genome sequence of fig (Ficus carica).</title>
        <authorList>
            <person name="Takahashi T."/>
            <person name="Nishimura K."/>
        </authorList>
    </citation>
    <scope>NUCLEOTIDE SEQUENCE</scope>
</reference>
<dbReference type="GO" id="GO:0098552">
    <property type="term" value="C:side of membrane"/>
    <property type="evidence" value="ECO:0007669"/>
    <property type="project" value="UniProtKB-KW"/>
</dbReference>
<evidence type="ECO:0000256" key="3">
    <source>
        <dbReference type="ARBA" id="ARBA00022475"/>
    </source>
</evidence>
<dbReference type="AlphaFoldDB" id="A0AA87ZIC2"/>
<keyword evidence="9" id="KW-0325">Glycoprotein</keyword>
<name>A0AA87ZIC2_FICCA</name>
<feature type="domain" description="FAS1" evidence="14">
    <location>
        <begin position="188"/>
        <end position="327"/>
    </location>
</feature>
<feature type="domain" description="FAS1" evidence="14">
    <location>
        <begin position="28"/>
        <end position="175"/>
    </location>
</feature>
<dbReference type="GO" id="GO:0005886">
    <property type="term" value="C:plasma membrane"/>
    <property type="evidence" value="ECO:0007669"/>
    <property type="project" value="UniProtKB-SubCell"/>
</dbReference>
<dbReference type="FunFam" id="2.30.180.10:FF:000008">
    <property type="entry name" value="Fasciclin-like arabinogalactan protein 10"/>
    <property type="match status" value="1"/>
</dbReference>
<evidence type="ECO:0000256" key="6">
    <source>
        <dbReference type="ARBA" id="ARBA00022737"/>
    </source>
</evidence>
<evidence type="ECO:0000256" key="7">
    <source>
        <dbReference type="ARBA" id="ARBA00022974"/>
    </source>
</evidence>
<dbReference type="Gene3D" id="2.30.180.10">
    <property type="entry name" value="FAS1 domain"/>
    <property type="match status" value="2"/>
</dbReference>
<dbReference type="PROSITE" id="PS50213">
    <property type="entry name" value="FAS1"/>
    <property type="match status" value="2"/>
</dbReference>
<gene>
    <name evidence="15" type="ORF">TIFTF001_001736</name>
</gene>
<dbReference type="InterPro" id="IPR033254">
    <property type="entry name" value="Plant_FLA"/>
</dbReference>
<evidence type="ECO:0000256" key="12">
    <source>
        <dbReference type="SAM" id="MobiDB-lite"/>
    </source>
</evidence>
<proteinExistence type="inferred from homology"/>
<dbReference type="Proteomes" id="UP001187192">
    <property type="component" value="Unassembled WGS sequence"/>
</dbReference>
<dbReference type="Pfam" id="PF02469">
    <property type="entry name" value="Fasciclin"/>
    <property type="match status" value="2"/>
</dbReference>
<evidence type="ECO:0000259" key="14">
    <source>
        <dbReference type="PROSITE" id="PS50213"/>
    </source>
</evidence>
<protein>
    <recommendedName>
        <fullName evidence="14">FAS1 domain-containing protein</fullName>
    </recommendedName>
</protein>
<comment type="similarity">
    <text evidence="2">Belongs to the fasciclin-like AGP family.</text>
</comment>
<evidence type="ECO:0000313" key="15">
    <source>
        <dbReference type="EMBL" id="GMN27601.1"/>
    </source>
</evidence>
<accession>A0AA87ZIC2</accession>
<keyword evidence="8" id="KW-0472">Membrane</keyword>
<comment type="function">
    <text evidence="11">May be a cell surface adhesion protein.</text>
</comment>
<evidence type="ECO:0000256" key="5">
    <source>
        <dbReference type="ARBA" id="ARBA00022729"/>
    </source>
</evidence>
<dbReference type="SMART" id="SM00554">
    <property type="entry name" value="FAS1"/>
    <property type="match status" value="2"/>
</dbReference>
<dbReference type="FunFam" id="2.30.180.10:FF:000010">
    <property type="entry name" value="Fasciclin-like arabinogalactan protein 2"/>
    <property type="match status" value="1"/>
</dbReference>
<evidence type="ECO:0000256" key="10">
    <source>
        <dbReference type="ARBA" id="ARBA00023288"/>
    </source>
</evidence>
<feature type="chain" id="PRO_5041683629" description="FAS1 domain-containing protein" evidence="13">
    <location>
        <begin position="29"/>
        <end position="389"/>
    </location>
</feature>
<evidence type="ECO:0000256" key="8">
    <source>
        <dbReference type="ARBA" id="ARBA00023136"/>
    </source>
</evidence>
<dbReference type="GO" id="GO:0048367">
    <property type="term" value="P:shoot system development"/>
    <property type="evidence" value="ECO:0007669"/>
    <property type="project" value="TreeGrafter"/>
</dbReference>
<evidence type="ECO:0000256" key="13">
    <source>
        <dbReference type="SAM" id="SignalP"/>
    </source>
</evidence>
<dbReference type="InterPro" id="IPR000782">
    <property type="entry name" value="FAS1_domain"/>
</dbReference>
<keyword evidence="3" id="KW-1003">Cell membrane</keyword>
<evidence type="ECO:0000313" key="16">
    <source>
        <dbReference type="Proteomes" id="UP001187192"/>
    </source>
</evidence>
<feature type="compositionally biased region" description="Low complexity" evidence="12">
    <location>
        <begin position="347"/>
        <end position="358"/>
    </location>
</feature>
<evidence type="ECO:0000256" key="11">
    <source>
        <dbReference type="ARBA" id="ARBA00024686"/>
    </source>
</evidence>
<evidence type="ECO:0000256" key="4">
    <source>
        <dbReference type="ARBA" id="ARBA00022622"/>
    </source>
</evidence>
<keyword evidence="5 13" id="KW-0732">Signal</keyword>
<sequence length="389" mass="41764">MPQRNSTLLLSLPLFFLLFLSLSPTSHAHNITRILAKFPQFSTFNSYLSKTHLAAEINRRLTITVLVVDNAAMSSLLSNGYSVYTIRNVLSLHVLVDYYGTRKLHQLSKGTTLTSTLFQASGAAPGTAGYVNITNLKGGKVGFGVEDSGHLNARFVKSIKEIPYNISILQISQVLTSAEAEAPTAEPSALNLTTILSKQGCKSFADLLKATGADTTYQVNIEAGLTVFCPTDGVIKGFMPRYKNLTAPQKTSLLLYHGIPTYESVQMLKTNNGVVNTLATDHANKYDFTIQTSGEVLTLETKVITATITGTLIDQEPLAVYKLNKVLLPTELFKPTVTASPSEADGPSADAPQSDDQAAADVNANGARGVDGGRLTMVLLSLCMGILLM</sequence>
<dbReference type="EMBL" id="BTGU01000002">
    <property type="protein sequence ID" value="GMN27601.1"/>
    <property type="molecule type" value="Genomic_DNA"/>
</dbReference>
<organism evidence="15 16">
    <name type="scientific">Ficus carica</name>
    <name type="common">Common fig</name>
    <dbReference type="NCBI Taxonomy" id="3494"/>
    <lineage>
        <taxon>Eukaryota</taxon>
        <taxon>Viridiplantae</taxon>
        <taxon>Streptophyta</taxon>
        <taxon>Embryophyta</taxon>
        <taxon>Tracheophyta</taxon>
        <taxon>Spermatophyta</taxon>
        <taxon>Magnoliopsida</taxon>
        <taxon>eudicotyledons</taxon>
        <taxon>Gunneridae</taxon>
        <taxon>Pentapetalae</taxon>
        <taxon>rosids</taxon>
        <taxon>fabids</taxon>
        <taxon>Rosales</taxon>
        <taxon>Moraceae</taxon>
        <taxon>Ficeae</taxon>
        <taxon>Ficus</taxon>
    </lineage>
</organism>
<dbReference type="InterPro" id="IPR036378">
    <property type="entry name" value="FAS1_dom_sf"/>
</dbReference>
<comment type="caution">
    <text evidence="15">The sequence shown here is derived from an EMBL/GenBank/DDBJ whole genome shotgun (WGS) entry which is preliminary data.</text>
</comment>
<dbReference type="PANTHER" id="PTHR32382">
    <property type="entry name" value="FASCICLIN-LIKE ARABINOGALACTAN PROTEIN"/>
    <property type="match status" value="1"/>
</dbReference>
<evidence type="ECO:0000256" key="1">
    <source>
        <dbReference type="ARBA" id="ARBA00004609"/>
    </source>
</evidence>
<keyword evidence="6" id="KW-0677">Repeat</keyword>
<feature type="signal peptide" evidence="13">
    <location>
        <begin position="1"/>
        <end position="28"/>
    </location>
</feature>
<keyword evidence="16" id="KW-1185">Reference proteome</keyword>
<keyword evidence="10" id="KW-0449">Lipoprotein</keyword>
<comment type="subcellular location">
    <subcellularLocation>
        <location evidence="1">Cell membrane</location>
        <topology evidence="1">Lipid-anchor</topology>
        <topology evidence="1">GPI-anchor</topology>
    </subcellularLocation>
</comment>
<keyword evidence="4" id="KW-0336">GPI-anchor</keyword>
<dbReference type="GO" id="GO:0048364">
    <property type="term" value="P:root development"/>
    <property type="evidence" value="ECO:0007669"/>
    <property type="project" value="TreeGrafter"/>
</dbReference>
<evidence type="ECO:0000256" key="2">
    <source>
        <dbReference type="ARBA" id="ARBA00007843"/>
    </source>
</evidence>
<dbReference type="SUPFAM" id="SSF82153">
    <property type="entry name" value="FAS1 domain"/>
    <property type="match status" value="2"/>
</dbReference>
<feature type="region of interest" description="Disordered" evidence="12">
    <location>
        <begin position="338"/>
        <end position="358"/>
    </location>
</feature>
<evidence type="ECO:0000256" key="9">
    <source>
        <dbReference type="ARBA" id="ARBA00023180"/>
    </source>
</evidence>
<dbReference type="PANTHER" id="PTHR32382:SF64">
    <property type="entry name" value="FASCICLIN-LIKE ARABINOGALACTAN PROTEIN 2"/>
    <property type="match status" value="1"/>
</dbReference>